<dbReference type="SUPFAM" id="SSF49899">
    <property type="entry name" value="Concanavalin A-like lectins/glucanases"/>
    <property type="match status" value="1"/>
</dbReference>
<dbReference type="Gene3D" id="2.60.120.260">
    <property type="entry name" value="Galactose-binding domain-like"/>
    <property type="match status" value="1"/>
</dbReference>
<dbReference type="Pfam" id="PF10102">
    <property type="entry name" value="DUF2341"/>
    <property type="match status" value="1"/>
</dbReference>
<dbReference type="Pfam" id="PF18962">
    <property type="entry name" value="Por_Secre_tail"/>
    <property type="match status" value="1"/>
</dbReference>
<keyword evidence="5" id="KW-1185">Reference proteome</keyword>
<dbReference type="NCBIfam" id="TIGR04183">
    <property type="entry name" value="Por_Secre_tail"/>
    <property type="match status" value="1"/>
</dbReference>
<keyword evidence="2" id="KW-1015">Disulfide bond</keyword>
<protein>
    <submittedName>
        <fullName evidence="4">DUF2341 domain-containing protein</fullName>
    </submittedName>
</protein>
<proteinExistence type="predicted"/>
<reference evidence="4 5" key="1">
    <citation type="submission" date="2020-09" db="EMBL/GenBank/DDBJ databases">
        <title>Novel species of Mucilaginibacter isolated from a glacier on the Tibetan Plateau.</title>
        <authorList>
            <person name="Liu Q."/>
            <person name="Xin Y.-H."/>
        </authorList>
    </citation>
    <scope>NUCLEOTIDE SEQUENCE [LARGE SCALE GENOMIC DNA]</scope>
    <source>
        <strain evidence="4 5">CGMCC 1.13878</strain>
    </source>
</reference>
<name>A0ABR7WZK4_9SPHI</name>
<feature type="domain" description="F5/8 type C" evidence="3">
    <location>
        <begin position="45"/>
        <end position="185"/>
    </location>
</feature>
<gene>
    <name evidence="4" type="ORF">IDJ75_00650</name>
</gene>
<dbReference type="Proteomes" id="UP000618754">
    <property type="component" value="Unassembled WGS sequence"/>
</dbReference>
<dbReference type="Pfam" id="PF13385">
    <property type="entry name" value="Laminin_G_3"/>
    <property type="match status" value="1"/>
</dbReference>
<keyword evidence="1" id="KW-0732">Signal</keyword>
<accession>A0ABR7WZK4</accession>
<dbReference type="InterPro" id="IPR008979">
    <property type="entry name" value="Galactose-bd-like_sf"/>
</dbReference>
<dbReference type="SUPFAM" id="SSF49785">
    <property type="entry name" value="Galactose-binding domain-like"/>
    <property type="match status" value="1"/>
</dbReference>
<evidence type="ECO:0000313" key="4">
    <source>
        <dbReference type="EMBL" id="MBD1383770.1"/>
    </source>
</evidence>
<dbReference type="InterPro" id="IPR013320">
    <property type="entry name" value="ConA-like_dom_sf"/>
</dbReference>
<evidence type="ECO:0000259" key="3">
    <source>
        <dbReference type="PROSITE" id="PS50022"/>
    </source>
</evidence>
<evidence type="ECO:0000256" key="2">
    <source>
        <dbReference type="ARBA" id="ARBA00023157"/>
    </source>
</evidence>
<dbReference type="EMBL" id="JACWMW010000001">
    <property type="protein sequence ID" value="MBD1383770.1"/>
    <property type="molecule type" value="Genomic_DNA"/>
</dbReference>
<organism evidence="4 5">
    <name type="scientific">Mucilaginibacter rigui</name>
    <dbReference type="NCBI Taxonomy" id="534635"/>
    <lineage>
        <taxon>Bacteria</taxon>
        <taxon>Pseudomonadati</taxon>
        <taxon>Bacteroidota</taxon>
        <taxon>Sphingobacteriia</taxon>
        <taxon>Sphingobacteriales</taxon>
        <taxon>Sphingobacteriaceae</taxon>
        <taxon>Mucilaginibacter</taxon>
    </lineage>
</organism>
<dbReference type="InterPro" id="IPR006558">
    <property type="entry name" value="LamG-like"/>
</dbReference>
<dbReference type="Gene3D" id="2.60.120.200">
    <property type="match status" value="1"/>
</dbReference>
<dbReference type="SMART" id="SM00560">
    <property type="entry name" value="LamGL"/>
    <property type="match status" value="1"/>
</dbReference>
<dbReference type="InterPro" id="IPR000421">
    <property type="entry name" value="FA58C"/>
</dbReference>
<comment type="caution">
    <text evidence="4">The sequence shown here is derived from an EMBL/GenBank/DDBJ whole genome shotgun (WGS) entry which is preliminary data.</text>
</comment>
<dbReference type="PROSITE" id="PS50022">
    <property type="entry name" value="FA58C_3"/>
    <property type="match status" value="1"/>
</dbReference>
<evidence type="ECO:0000256" key="1">
    <source>
        <dbReference type="ARBA" id="ARBA00022729"/>
    </source>
</evidence>
<dbReference type="Pfam" id="PF00754">
    <property type="entry name" value="F5_F8_type_C"/>
    <property type="match status" value="1"/>
</dbReference>
<dbReference type="InterPro" id="IPR026444">
    <property type="entry name" value="Secre_tail"/>
</dbReference>
<sequence length="1365" mass="145817">MVFLLHFLSAANVFSQTVNTPSDANAVTNSVTAYSATGTLVNITAASTVSGNTGVNLSIGKTATASSFENATSFPANAVLDNNLTTRWSSAASDPQSIYIDLGAIYNINAVTLIWGTTYGKSYKIQVSNNTTTWTDIYSTTTENGATDNITPSIAASGRYVRMLGTVRGGGTSGYSLFEFQIYGSPAVSYSLTTTPNDYFTINAVTGVVSLNSASVPPGLYTIGITAASGTVSSAEFSTTVTVLPATTAAASYAFKKQLTLKNATLGITNNQTNFPVLVYIKDNALIINNKCNNQVRYPNGDFNGSPGTNYDFAFIDPSSAAELNYQIESYDQSTGTLLVWVKLPTLYAATNNTLSFYFGSLNPAHSAAFYSSTWASDYLAVYHFNENPATGNVLDATNNDVDGVPTNVTASDDKIHLAAGLTGGGYSFNGTSKIISSKKADITGTFTLSAWVSVTNPGGDNKIVSNELDYGPGYKLGVKANVVETETRSTNLITTVGNLGDGGTVATNWHYVQGIFTGTTFKNYVDGVPATTTLTKIASSITPLAGNVVTMGIDHRSTNDENFYKGLMDEVRISNVIKSDDWIKAEFINQTTPATFTDYSAAVTVTQAIAASIPGALTYTYKGATGTYTDATNWDNTTSGVTNQAPAFNGTATLIIPTGKSLTLNSNAAVYGITLNGTASVNLNGNILSVGCNIYNNNNTTGGILYNTNPASQITWNGTVPIQSYVGVSTTVPAQVGNFIVNNTAANGQVKIMGGPVDLYNTLTLSSGSLFIDNANSGALTLKSSGTFTARVAEITSTARTITGNVTVERWFTGGLITNRGWRLMSSPVNNTATVPSSASAMYNFTSLKTNLNITGAGTNFDASANNGPTILFYNTATKLFAGPSDPTIANRNIGSGFYFFFRGSRTGVNKLVKSGNAYTAPEANVVGLQTGALNQQSFTYPLSNANAGFNQVGNPYPSSILMPSGSANATLVGTTNTVYTYLSNSNTITAQPSAVIIASGQGFFVKSNSATSSINFTESLKTANQLTDGNLLLGKPMGTEIPMISLKMVQDSTNYDMTYLRYLDTYKYEYDEMEDADDLNGPGQNVFFGAMTSDNRLVAIASQPLGQQGSSVFLSVNDNYSGTYSIEKTGLSGIPEMYDVWLMDHFKNDSLDLRTNSVYYFNLDKANPQTFGNSRFEVLIRKKNLPPYQLISFKGQRVANDVILKWNTLNEYDYTSFELQKSTDGVTFEAVKNMRSASMGTYSFKDIYNDKLTADIYYRLKQTDINNRVTYSDIIIISTQGNGSFSLFPNPATNVIQFSLKEGTKGAIALKVYNSMGILMKNSIFTTPTGQQDISSLPPGSYIIELTNNNSKKTLLTGKFIKL</sequence>
<evidence type="ECO:0000313" key="5">
    <source>
        <dbReference type="Proteomes" id="UP000618754"/>
    </source>
</evidence>
<dbReference type="InterPro" id="IPR018765">
    <property type="entry name" value="DUF2341"/>
</dbReference>